<gene>
    <name evidence="4" type="ORF">MPNT_10146</name>
</gene>
<dbReference type="Pfam" id="PF04977">
    <property type="entry name" value="DivIC"/>
    <property type="match status" value="1"/>
</dbReference>
<keyword evidence="1" id="KW-0175">Coiled coil</keyword>
<evidence type="ECO:0000256" key="2">
    <source>
        <dbReference type="SAM" id="MobiDB-lite"/>
    </source>
</evidence>
<comment type="caution">
    <text evidence="4">The sequence shown here is derived from an EMBL/GenBank/DDBJ whole genome shotgun (WGS) entry which is preliminary data.</text>
</comment>
<sequence length="159" mass="18297">MRFMRERYRYRYASSRAVEERFVRSGGVWRALTQVCKVVCLAAVAILVMSFYLPLIQKLQELENRKGRLEEQIHQARTRSQELEYVFRLLKTDPDFVERMARDRLNMGKPGETIFRFEPYPVGPSPILPLLGDPGLSIPPEGKNVHLDGPSRVPSPGLP</sequence>
<reference evidence="4" key="1">
    <citation type="submission" date="2021-02" db="EMBL/GenBank/DDBJ databases">
        <authorList>
            <person name="Cremers G."/>
            <person name="Picone N."/>
        </authorList>
    </citation>
    <scope>NUCLEOTIDE SEQUENCE</scope>
    <source>
        <strain evidence="4">PQ17</strain>
    </source>
</reference>
<evidence type="ECO:0000256" key="3">
    <source>
        <dbReference type="SAM" id="Phobius"/>
    </source>
</evidence>
<name>A0A8J2BJ92_9BACT</name>
<feature type="coiled-coil region" evidence="1">
    <location>
        <begin position="52"/>
        <end position="79"/>
    </location>
</feature>
<feature type="region of interest" description="Disordered" evidence="2">
    <location>
        <begin position="139"/>
        <end position="159"/>
    </location>
</feature>
<dbReference type="Proteomes" id="UP000663859">
    <property type="component" value="Unassembled WGS sequence"/>
</dbReference>
<evidence type="ECO:0000313" key="4">
    <source>
        <dbReference type="EMBL" id="CAF0689208.1"/>
    </source>
</evidence>
<feature type="transmembrane region" description="Helical" evidence="3">
    <location>
        <begin position="31"/>
        <end position="53"/>
    </location>
</feature>
<evidence type="ECO:0008006" key="6">
    <source>
        <dbReference type="Google" id="ProtNLM"/>
    </source>
</evidence>
<proteinExistence type="predicted"/>
<evidence type="ECO:0000313" key="5">
    <source>
        <dbReference type="Proteomes" id="UP000663859"/>
    </source>
</evidence>
<accession>A0A8J2BJ92</accession>
<protein>
    <recommendedName>
        <fullName evidence="6">Septum formation initiator</fullName>
    </recommendedName>
</protein>
<keyword evidence="3" id="KW-0812">Transmembrane</keyword>
<evidence type="ECO:0000256" key="1">
    <source>
        <dbReference type="SAM" id="Coils"/>
    </source>
</evidence>
<dbReference type="AlphaFoldDB" id="A0A8J2BJ92"/>
<keyword evidence="5" id="KW-1185">Reference proteome</keyword>
<dbReference type="EMBL" id="CAJNOB010000001">
    <property type="protein sequence ID" value="CAF0689208.1"/>
    <property type="molecule type" value="Genomic_DNA"/>
</dbReference>
<dbReference type="InterPro" id="IPR007060">
    <property type="entry name" value="FtsL/DivIC"/>
</dbReference>
<keyword evidence="3" id="KW-1133">Transmembrane helix</keyword>
<keyword evidence="3" id="KW-0472">Membrane</keyword>
<organism evidence="4 5">
    <name type="scientific">Candidatus Methylacidithermus pantelleriae</name>
    <dbReference type="NCBI Taxonomy" id="2744239"/>
    <lineage>
        <taxon>Bacteria</taxon>
        <taxon>Pseudomonadati</taxon>
        <taxon>Verrucomicrobiota</taxon>
        <taxon>Methylacidiphilae</taxon>
        <taxon>Methylacidiphilales</taxon>
        <taxon>Methylacidiphilaceae</taxon>
        <taxon>Candidatus Methylacidithermus</taxon>
    </lineage>
</organism>
<dbReference type="RefSeq" id="WP_214096172.1">
    <property type="nucleotide sequence ID" value="NZ_CAJNOB010000001.1"/>
</dbReference>